<dbReference type="InterPro" id="IPR045758">
    <property type="entry name" value="AdeT1/2"/>
</dbReference>
<accession>A0A3A8ESH4</accession>
<proteinExistence type="predicted"/>
<dbReference type="Proteomes" id="UP000269001">
    <property type="component" value="Unassembled WGS sequence"/>
</dbReference>
<dbReference type="Gene3D" id="3.40.190.170">
    <property type="entry name" value="Bacterial extracellular solute-binding protein, family 7"/>
    <property type="match status" value="1"/>
</dbReference>
<organism evidence="2 3">
    <name type="scientific">Acinetobacter guerrae</name>
    <dbReference type="NCBI Taxonomy" id="1843371"/>
    <lineage>
        <taxon>Bacteria</taxon>
        <taxon>Pseudomonadati</taxon>
        <taxon>Pseudomonadota</taxon>
        <taxon>Gammaproteobacteria</taxon>
        <taxon>Moraxellales</taxon>
        <taxon>Moraxellaceae</taxon>
        <taxon>Acinetobacter</taxon>
    </lineage>
</organism>
<evidence type="ECO:0000256" key="1">
    <source>
        <dbReference type="SAM" id="SignalP"/>
    </source>
</evidence>
<comment type="caution">
    <text evidence="2">The sequence shown here is derived from an EMBL/GenBank/DDBJ whole genome shotgun (WGS) entry which is preliminary data.</text>
</comment>
<dbReference type="AlphaFoldDB" id="A0A3A8ESH4"/>
<reference evidence="2 3" key="1">
    <citation type="submission" date="2018-09" db="EMBL/GenBank/DDBJ databases">
        <title>The draft genome of Acinetobacter spp. strains.</title>
        <authorList>
            <person name="Qin J."/>
            <person name="Feng Y."/>
            <person name="Zong Z."/>
        </authorList>
    </citation>
    <scope>NUCLEOTIDE SEQUENCE [LARGE SCALE GENOMIC DNA]</scope>
    <source>
        <strain evidence="2 3">WCHAc060096</strain>
    </source>
</reference>
<sequence>MFKNALGSLLLLTFVQQVKAADMTWCVYDPVGAQGDITRRIKDITLYAQRDQVNVQLKIYKHETDAIVQFDQKKCSGLVATNFHTRNYNSFMGSTSGVGFITNNKTAQHFIQLLNQPALRPAMQQGEYEVIGFIPLGMAYMMLKSPTIYKVTDLKNKRIGVLAEIPPQSALVRSVRAQPVVLNFDNAIDIFKNNQVDILPIPIYSLLPYNLKRDFGESTRVINFPVVYAGLNIVIRSSEYPTGFGVTVRNWFAGQSSVLIGQVLRWENRLPAYYWMDVSASEKQAYELVIAKIRNQYSQNFFYDPRFVKLIKKLRCKDEPQYFECQMW</sequence>
<feature type="chain" id="PRO_5017190309" evidence="1">
    <location>
        <begin position="21"/>
        <end position="328"/>
    </location>
</feature>
<evidence type="ECO:0000313" key="2">
    <source>
        <dbReference type="EMBL" id="RKG32934.1"/>
    </source>
</evidence>
<protein>
    <submittedName>
        <fullName evidence="2">RND transporter</fullName>
    </submittedName>
</protein>
<dbReference type="Pfam" id="PF19582">
    <property type="entry name" value="AdeT1_2"/>
    <property type="match status" value="1"/>
</dbReference>
<dbReference type="RefSeq" id="WP_120370474.1">
    <property type="nucleotide sequence ID" value="NZ_RAXU01000012.1"/>
</dbReference>
<dbReference type="InterPro" id="IPR038404">
    <property type="entry name" value="TRAP_DctP_sf"/>
</dbReference>
<name>A0A3A8ESH4_9GAMM</name>
<feature type="signal peptide" evidence="1">
    <location>
        <begin position="1"/>
        <end position="20"/>
    </location>
</feature>
<evidence type="ECO:0000313" key="3">
    <source>
        <dbReference type="Proteomes" id="UP000269001"/>
    </source>
</evidence>
<gene>
    <name evidence="2" type="ORF">D7V21_10690</name>
</gene>
<dbReference type="SUPFAM" id="SSF53850">
    <property type="entry name" value="Periplasmic binding protein-like II"/>
    <property type="match status" value="1"/>
</dbReference>
<dbReference type="EMBL" id="RAXU01000012">
    <property type="protein sequence ID" value="RKG32934.1"/>
    <property type="molecule type" value="Genomic_DNA"/>
</dbReference>
<keyword evidence="1" id="KW-0732">Signal</keyword>
<keyword evidence="3" id="KW-1185">Reference proteome</keyword>